<comment type="caution">
    <text evidence="2">The sequence shown here is derived from an EMBL/GenBank/DDBJ whole genome shotgun (WGS) entry which is preliminary data.</text>
</comment>
<organism evidence="2 3">
    <name type="scientific">Kaistia hirudinis</name>
    <dbReference type="NCBI Taxonomy" id="1293440"/>
    <lineage>
        <taxon>Bacteria</taxon>
        <taxon>Pseudomonadati</taxon>
        <taxon>Pseudomonadota</taxon>
        <taxon>Alphaproteobacteria</taxon>
        <taxon>Hyphomicrobiales</taxon>
        <taxon>Kaistiaceae</taxon>
        <taxon>Kaistia</taxon>
    </lineage>
</organism>
<dbReference type="Proteomes" id="UP000553963">
    <property type="component" value="Unassembled WGS sequence"/>
</dbReference>
<dbReference type="Gene3D" id="3.40.50.720">
    <property type="entry name" value="NAD(P)-binding Rossmann-like Domain"/>
    <property type="match status" value="1"/>
</dbReference>
<dbReference type="PANTHER" id="PTHR48079">
    <property type="entry name" value="PROTEIN YEEZ"/>
    <property type="match status" value="1"/>
</dbReference>
<feature type="domain" description="NAD-dependent epimerase/dehydratase" evidence="1">
    <location>
        <begin position="7"/>
        <end position="221"/>
    </location>
</feature>
<reference evidence="2 3" key="1">
    <citation type="submission" date="2020-08" db="EMBL/GenBank/DDBJ databases">
        <title>Genomic Encyclopedia of Type Strains, Phase IV (KMG-IV): sequencing the most valuable type-strain genomes for metagenomic binning, comparative biology and taxonomic classification.</title>
        <authorList>
            <person name="Goeker M."/>
        </authorList>
    </citation>
    <scope>NUCLEOTIDE SEQUENCE [LARGE SCALE GENOMIC DNA]</scope>
    <source>
        <strain evidence="2 3">DSM 25966</strain>
    </source>
</reference>
<accession>A0A840AX89</accession>
<gene>
    <name evidence="2" type="ORF">GGR25_004891</name>
</gene>
<dbReference type="InterPro" id="IPR001509">
    <property type="entry name" value="Epimerase_deHydtase"/>
</dbReference>
<dbReference type="InterPro" id="IPR051783">
    <property type="entry name" value="NAD(P)-dependent_oxidoreduct"/>
</dbReference>
<dbReference type="Pfam" id="PF01370">
    <property type="entry name" value="Epimerase"/>
    <property type="match status" value="1"/>
</dbReference>
<dbReference type="RefSeq" id="WP_183401467.1">
    <property type="nucleotide sequence ID" value="NZ_JACIDS010000008.1"/>
</dbReference>
<name>A0A840AX89_9HYPH</name>
<protein>
    <submittedName>
        <fullName evidence="2">Nucleoside-diphosphate-sugar epimerase</fullName>
    </submittedName>
</protein>
<keyword evidence="3" id="KW-1185">Reference proteome</keyword>
<dbReference type="PANTHER" id="PTHR48079:SF6">
    <property type="entry name" value="NAD(P)-BINDING DOMAIN-CONTAINING PROTEIN-RELATED"/>
    <property type="match status" value="1"/>
</dbReference>
<evidence type="ECO:0000313" key="2">
    <source>
        <dbReference type="EMBL" id="MBB3933813.1"/>
    </source>
</evidence>
<dbReference type="EMBL" id="JACIDS010000008">
    <property type="protein sequence ID" value="MBB3933813.1"/>
    <property type="molecule type" value="Genomic_DNA"/>
</dbReference>
<dbReference type="GO" id="GO:0005737">
    <property type="term" value="C:cytoplasm"/>
    <property type="evidence" value="ECO:0007669"/>
    <property type="project" value="TreeGrafter"/>
</dbReference>
<dbReference type="AlphaFoldDB" id="A0A840AX89"/>
<dbReference type="GO" id="GO:0004029">
    <property type="term" value="F:aldehyde dehydrogenase (NAD+) activity"/>
    <property type="evidence" value="ECO:0007669"/>
    <property type="project" value="TreeGrafter"/>
</dbReference>
<dbReference type="InterPro" id="IPR036291">
    <property type="entry name" value="NAD(P)-bd_dom_sf"/>
</dbReference>
<dbReference type="SUPFAM" id="SSF51735">
    <property type="entry name" value="NAD(P)-binding Rossmann-fold domains"/>
    <property type="match status" value="1"/>
</dbReference>
<sequence>MTTERTALVIGATGGIGGEMARTLAARGWTVRGLHRDPAAARQRRSDIAIDWVQGDAMNAEDVRKAAIGAELIFHGANPPGYRNWAGLALPMLENTIAAAKVNGARVVFPGTVYNFGPETFPRVGEDAPQNPRTRKGRIRVAMEARLEQAAAGGTPVLILRAGDFFGPSVGNSWFGQGIVKPGRPVRALTYPGRRDVGHAWAYLPDLAETFVRLIERSDDLPRFARFHFGGHYFARGVEIAEAVRKVCGRPDLPIRGFPWPVVYVAAPFVETMREVLEMRYLWQETLELDNRRLVAFLGAEPHTPLDQALIATLEGLGCLDEAHRNTGAAVARGA</sequence>
<evidence type="ECO:0000259" key="1">
    <source>
        <dbReference type="Pfam" id="PF01370"/>
    </source>
</evidence>
<evidence type="ECO:0000313" key="3">
    <source>
        <dbReference type="Proteomes" id="UP000553963"/>
    </source>
</evidence>
<proteinExistence type="predicted"/>